<dbReference type="Gene3D" id="3.20.20.450">
    <property type="entry name" value="EAL domain"/>
    <property type="match status" value="1"/>
</dbReference>
<dbReference type="PANTHER" id="PTHR33121:SF70">
    <property type="entry name" value="SIGNALING PROTEIN YKOW"/>
    <property type="match status" value="1"/>
</dbReference>
<name>A0ABW1KY87_9PROT</name>
<keyword evidence="5" id="KW-1185">Reference proteome</keyword>
<dbReference type="SMART" id="SM00052">
    <property type="entry name" value="EAL"/>
    <property type="match status" value="1"/>
</dbReference>
<dbReference type="InterPro" id="IPR050706">
    <property type="entry name" value="Cyclic-di-GMP_PDE-like"/>
</dbReference>
<feature type="region of interest" description="Disordered" evidence="1">
    <location>
        <begin position="628"/>
        <end position="717"/>
    </location>
</feature>
<dbReference type="Pfam" id="PF00563">
    <property type="entry name" value="EAL"/>
    <property type="match status" value="1"/>
</dbReference>
<feature type="transmembrane region" description="Helical" evidence="2">
    <location>
        <begin position="187"/>
        <end position="208"/>
    </location>
</feature>
<dbReference type="Proteomes" id="UP001596116">
    <property type="component" value="Unassembled WGS sequence"/>
</dbReference>
<dbReference type="PANTHER" id="PTHR33121">
    <property type="entry name" value="CYCLIC DI-GMP PHOSPHODIESTERASE PDEF"/>
    <property type="match status" value="1"/>
</dbReference>
<feature type="transmembrane region" description="Helical" evidence="2">
    <location>
        <begin position="137"/>
        <end position="155"/>
    </location>
</feature>
<accession>A0ABW1KY87</accession>
<feature type="domain" description="EAL" evidence="3">
    <location>
        <begin position="382"/>
        <end position="638"/>
    </location>
</feature>
<feature type="transmembrane region" description="Helical" evidence="2">
    <location>
        <begin position="161"/>
        <end position="180"/>
    </location>
</feature>
<dbReference type="InterPro" id="IPR035919">
    <property type="entry name" value="EAL_sf"/>
</dbReference>
<evidence type="ECO:0000256" key="1">
    <source>
        <dbReference type="SAM" id="MobiDB-lite"/>
    </source>
</evidence>
<dbReference type="Gene3D" id="3.30.450.20">
    <property type="entry name" value="PAS domain"/>
    <property type="match status" value="1"/>
</dbReference>
<proteinExistence type="predicted"/>
<keyword evidence="2" id="KW-0812">Transmembrane</keyword>
<sequence length="717" mass="75383">MMTVGVFGLSDGFAGLAQAELMRGAVAGAFIVAMAFLAGYAAIRRSGLAVCALLMVGAAASLELSWLGFMSSLPAEAGVMMQALFAAAAIVFLSASVGAARYNPLLGGVMFTLALVIAGMGVINFFDRIDLAPMMRWALMGVGGGAFVLSLTQALRGDSGARLILPGVIMAASAPLLGVFAAEGSALAAFASHGLFTLGILAASIVALTETGASQMAGPAQPMDFGIRTSHDAPSRQREVRSQRERAEIVLDSQIARVLDYSGVGIWDWSPDSVDQTQSLPSLLGADSDAPFTPDALRNFIHPDDAARFDSELLSPVDGPFDVSLKLYDGRTMRVRGARAADEQSGAIERIVAFVESISAGGNGVNEERLRSATTAAVVPSADPMTAKLSAALANGDIVAAFQPIVSLDNEKIAGYEALARWRGQEAGAEEGPERFVRAAERIGEGGALAETMLNQAAAFLSDALKKEKRKDLFVAMNVSWGQMRDSSFLEAVRAAVSTYQLPKKALVLELTEADAVTDAKLAGEVFRNLKNSGVALAFDDFGAGFTCLSNLRKYDFDYLKIDKSFATDIESGGDGSKIVASLASLGKDLGLKVILEGVESKAASSKARQIGCAYGQGYAFGKPVSVESEMDETPVENEPEPAAGFSGGQQDDVTPQDSADHAAPVEAAAEPENDDAATETLDDKQAFQPSFAGADDDEEDPKPRRWRLWGGERDLR</sequence>
<dbReference type="SUPFAM" id="SSF141868">
    <property type="entry name" value="EAL domain-like"/>
    <property type="match status" value="1"/>
</dbReference>
<dbReference type="PROSITE" id="PS50883">
    <property type="entry name" value="EAL"/>
    <property type="match status" value="1"/>
</dbReference>
<feature type="transmembrane region" description="Helical" evidence="2">
    <location>
        <begin position="79"/>
        <end position="99"/>
    </location>
</feature>
<organism evidence="4 5">
    <name type="scientific">Hyphococcus aureus</name>
    <dbReference type="NCBI Taxonomy" id="2666033"/>
    <lineage>
        <taxon>Bacteria</taxon>
        <taxon>Pseudomonadati</taxon>
        <taxon>Pseudomonadota</taxon>
        <taxon>Alphaproteobacteria</taxon>
        <taxon>Parvularculales</taxon>
        <taxon>Parvularculaceae</taxon>
        <taxon>Hyphococcus</taxon>
    </lineage>
</organism>
<keyword evidence="2" id="KW-1133">Transmembrane helix</keyword>
<feature type="compositionally biased region" description="Acidic residues" evidence="1">
    <location>
        <begin position="629"/>
        <end position="640"/>
    </location>
</feature>
<dbReference type="CDD" id="cd01948">
    <property type="entry name" value="EAL"/>
    <property type="match status" value="1"/>
</dbReference>
<dbReference type="RefSeq" id="WP_379882263.1">
    <property type="nucleotide sequence ID" value="NZ_JBHPON010000002.1"/>
</dbReference>
<feature type="transmembrane region" description="Helical" evidence="2">
    <location>
        <begin position="105"/>
        <end position="125"/>
    </location>
</feature>
<keyword evidence="2" id="KW-0472">Membrane</keyword>
<gene>
    <name evidence="4" type="ORF">ACFMB1_13160</name>
</gene>
<evidence type="ECO:0000313" key="4">
    <source>
        <dbReference type="EMBL" id="MFC6036499.1"/>
    </source>
</evidence>
<protein>
    <submittedName>
        <fullName evidence="4">EAL domain-containing protein</fullName>
    </submittedName>
</protein>
<evidence type="ECO:0000313" key="5">
    <source>
        <dbReference type="Proteomes" id="UP001596116"/>
    </source>
</evidence>
<evidence type="ECO:0000256" key="2">
    <source>
        <dbReference type="SAM" id="Phobius"/>
    </source>
</evidence>
<dbReference type="InterPro" id="IPR001633">
    <property type="entry name" value="EAL_dom"/>
</dbReference>
<evidence type="ECO:0000259" key="3">
    <source>
        <dbReference type="PROSITE" id="PS50883"/>
    </source>
</evidence>
<dbReference type="EMBL" id="JBHPON010000002">
    <property type="protein sequence ID" value="MFC6036499.1"/>
    <property type="molecule type" value="Genomic_DNA"/>
</dbReference>
<feature type="transmembrane region" description="Helical" evidence="2">
    <location>
        <begin position="21"/>
        <end position="41"/>
    </location>
</feature>
<comment type="caution">
    <text evidence="4">The sequence shown here is derived from an EMBL/GenBank/DDBJ whole genome shotgun (WGS) entry which is preliminary data.</text>
</comment>
<feature type="transmembrane region" description="Helical" evidence="2">
    <location>
        <begin position="47"/>
        <end position="67"/>
    </location>
</feature>
<reference evidence="4 5" key="1">
    <citation type="submission" date="2024-09" db="EMBL/GenBank/DDBJ databases">
        <authorList>
            <person name="Zhang Z.-H."/>
        </authorList>
    </citation>
    <scope>NUCLEOTIDE SEQUENCE [LARGE SCALE GENOMIC DNA]</scope>
    <source>
        <strain evidence="4 5">HHTR114</strain>
    </source>
</reference>